<dbReference type="InterPro" id="IPR051418">
    <property type="entry name" value="Spondin/Thrombospondin_T1"/>
</dbReference>
<keyword evidence="1" id="KW-0732">Signal</keyword>
<dbReference type="GO" id="GO:0031012">
    <property type="term" value="C:extracellular matrix"/>
    <property type="evidence" value="ECO:0007669"/>
    <property type="project" value="TreeGrafter"/>
</dbReference>
<protein>
    <submittedName>
        <fullName evidence="3">Elongation factor Ts</fullName>
    </submittedName>
</protein>
<dbReference type="RefSeq" id="WP_169658351.1">
    <property type="nucleotide sequence ID" value="NZ_JABANE010000055.1"/>
</dbReference>
<evidence type="ECO:0000256" key="1">
    <source>
        <dbReference type="SAM" id="SignalP"/>
    </source>
</evidence>
<dbReference type="NCBIfam" id="NF038123">
    <property type="entry name" value="NF038123_dom"/>
    <property type="match status" value="1"/>
</dbReference>
<feature type="domain" description="Spondin" evidence="2">
    <location>
        <begin position="26"/>
        <end position="217"/>
    </location>
</feature>
<name>A0A7X9XAZ1_9BACT</name>
<comment type="caution">
    <text evidence="3">The sequence shown here is derived from an EMBL/GenBank/DDBJ whole genome shotgun (WGS) entry which is preliminary data.</text>
</comment>
<evidence type="ECO:0000313" key="4">
    <source>
        <dbReference type="Proteomes" id="UP000576082"/>
    </source>
</evidence>
<dbReference type="Proteomes" id="UP000576082">
    <property type="component" value="Unassembled WGS sequence"/>
</dbReference>
<dbReference type="EMBL" id="JABANE010000055">
    <property type="protein sequence ID" value="NME70109.1"/>
    <property type="molecule type" value="Genomic_DNA"/>
</dbReference>
<keyword evidence="3" id="KW-0251">Elongation factor</keyword>
<keyword evidence="4" id="KW-1185">Reference proteome</keyword>
<reference evidence="3 4" key="1">
    <citation type="submission" date="2020-04" db="EMBL/GenBank/DDBJ databases">
        <title>Flammeovirga sp. SR4, a novel species isolated from seawater.</title>
        <authorList>
            <person name="Wang X."/>
        </authorList>
    </citation>
    <scope>NUCLEOTIDE SEQUENCE [LARGE SCALE GENOMIC DNA]</scope>
    <source>
        <strain evidence="3 4">ATCC 23126</strain>
    </source>
</reference>
<dbReference type="PANTHER" id="PTHR11311:SF15">
    <property type="entry name" value="SPONDIN-2"/>
    <property type="match status" value="1"/>
</dbReference>
<dbReference type="InterPro" id="IPR038678">
    <property type="entry name" value="Spondin_N_sf"/>
</dbReference>
<dbReference type="InterPro" id="IPR009465">
    <property type="entry name" value="Spondin_N"/>
</dbReference>
<dbReference type="GO" id="GO:0003746">
    <property type="term" value="F:translation elongation factor activity"/>
    <property type="evidence" value="ECO:0007669"/>
    <property type="project" value="UniProtKB-KW"/>
</dbReference>
<dbReference type="PANTHER" id="PTHR11311">
    <property type="entry name" value="SPONDIN"/>
    <property type="match status" value="1"/>
</dbReference>
<dbReference type="Gene3D" id="2.60.40.2130">
    <property type="entry name" value="F-spondin domain"/>
    <property type="match status" value="1"/>
</dbReference>
<keyword evidence="3" id="KW-0648">Protein biosynthesis</keyword>
<gene>
    <name evidence="3" type="ORF">HHU12_19195</name>
</gene>
<dbReference type="PROSITE" id="PS51257">
    <property type="entry name" value="PROKAR_LIPOPROTEIN"/>
    <property type="match status" value="1"/>
</dbReference>
<dbReference type="PROSITE" id="PS51020">
    <property type="entry name" value="SPONDIN"/>
    <property type="match status" value="1"/>
</dbReference>
<proteinExistence type="predicted"/>
<accession>A0A7X9XAZ1</accession>
<evidence type="ECO:0000259" key="2">
    <source>
        <dbReference type="PROSITE" id="PS51020"/>
    </source>
</evidence>
<organism evidence="3 4">
    <name type="scientific">Flammeovirga aprica JL-4</name>
    <dbReference type="NCBI Taxonomy" id="694437"/>
    <lineage>
        <taxon>Bacteria</taxon>
        <taxon>Pseudomonadati</taxon>
        <taxon>Bacteroidota</taxon>
        <taxon>Cytophagia</taxon>
        <taxon>Cytophagales</taxon>
        <taxon>Flammeovirgaceae</taxon>
        <taxon>Flammeovirga</taxon>
    </lineage>
</organism>
<evidence type="ECO:0000313" key="3">
    <source>
        <dbReference type="EMBL" id="NME70109.1"/>
    </source>
</evidence>
<feature type="chain" id="PRO_5030628933" evidence="1">
    <location>
        <begin position="23"/>
        <end position="227"/>
    </location>
</feature>
<sequence>MKNLHTISLLLIGILFSCSSSDDTMLPPAGDDPITATYKVTYQGTWTASSHPTDYPSNSHFSGVIGMAHNADTSLFKENTLATEGIKVMAETGGKSPLTTEILDVISSGSANLLISEGGLSSGTSKIEFEITVSSDHSYVSLVSMIAPSPDWFVAVESLNLYANNEWIDDITINPTHYDSGTDDGTTFASPNAPSNPRVNIFKITSAPLGNGTEVTPAVATFRFQKI</sequence>
<dbReference type="Pfam" id="PF06468">
    <property type="entry name" value="Spond_N"/>
    <property type="match status" value="1"/>
</dbReference>
<dbReference type="AlphaFoldDB" id="A0A7X9XAZ1"/>
<dbReference type="GO" id="GO:0007155">
    <property type="term" value="P:cell adhesion"/>
    <property type="evidence" value="ECO:0007669"/>
    <property type="project" value="TreeGrafter"/>
</dbReference>
<feature type="signal peptide" evidence="1">
    <location>
        <begin position="1"/>
        <end position="22"/>
    </location>
</feature>